<feature type="domain" description="CCHC-type" evidence="6">
    <location>
        <begin position="1210"/>
        <end position="1223"/>
    </location>
</feature>
<protein>
    <recommendedName>
        <fullName evidence="10">Mutator-like transposase</fullName>
    </recommendedName>
</protein>
<keyword evidence="2 4" id="KW-0863">Zinc-finger</keyword>
<dbReference type="GO" id="GO:0008270">
    <property type="term" value="F:zinc ion binding"/>
    <property type="evidence" value="ECO:0007669"/>
    <property type="project" value="UniProtKB-KW"/>
</dbReference>
<dbReference type="InterPro" id="IPR006564">
    <property type="entry name" value="Znf_PMZ"/>
</dbReference>
<evidence type="ECO:0000256" key="2">
    <source>
        <dbReference type="ARBA" id="ARBA00022771"/>
    </source>
</evidence>
<dbReference type="SMART" id="SM00575">
    <property type="entry name" value="ZnF_PMZ"/>
    <property type="match status" value="1"/>
</dbReference>
<dbReference type="InterPro" id="IPR007527">
    <property type="entry name" value="Znf_SWIM"/>
</dbReference>
<dbReference type="GO" id="GO:0003676">
    <property type="term" value="F:nucleic acid binding"/>
    <property type="evidence" value="ECO:0007669"/>
    <property type="project" value="InterPro"/>
</dbReference>
<dbReference type="InterPro" id="IPR019557">
    <property type="entry name" value="AminoTfrase-like_pln_mobile"/>
</dbReference>
<evidence type="ECO:0000259" key="7">
    <source>
        <dbReference type="PROSITE" id="PS50966"/>
    </source>
</evidence>
<keyword evidence="3" id="KW-0862">Zinc</keyword>
<keyword evidence="1" id="KW-0479">Metal-binding</keyword>
<comment type="caution">
    <text evidence="8">The sequence shown here is derived from an EMBL/GenBank/DDBJ whole genome shotgun (WGS) entry which is preliminary data.</text>
</comment>
<feature type="region of interest" description="Disordered" evidence="5">
    <location>
        <begin position="1200"/>
        <end position="1225"/>
    </location>
</feature>
<dbReference type="PROSITE" id="PS50158">
    <property type="entry name" value="ZF_CCHC"/>
    <property type="match status" value="1"/>
</dbReference>
<dbReference type="PANTHER" id="PTHR31973:SF195">
    <property type="entry name" value="MUDR FAMILY TRANSPOSASE"/>
    <property type="match status" value="1"/>
</dbReference>
<dbReference type="InterPro" id="IPR018289">
    <property type="entry name" value="MULE_transposase_dom"/>
</dbReference>
<dbReference type="PROSITE" id="PS50966">
    <property type="entry name" value="ZF_SWIM"/>
    <property type="match status" value="1"/>
</dbReference>
<feature type="compositionally biased region" description="Polar residues" evidence="5">
    <location>
        <begin position="1206"/>
        <end position="1217"/>
    </location>
</feature>
<name>A0AAV6KME6_9ERIC</name>
<proteinExistence type="predicted"/>
<feature type="domain" description="SWIM-type" evidence="7">
    <location>
        <begin position="1102"/>
        <end position="1134"/>
    </location>
</feature>
<evidence type="ECO:0000313" key="8">
    <source>
        <dbReference type="EMBL" id="KAG5553732.1"/>
    </source>
</evidence>
<evidence type="ECO:0000256" key="5">
    <source>
        <dbReference type="SAM" id="MobiDB-lite"/>
    </source>
</evidence>
<accession>A0AAV6KME6</accession>
<evidence type="ECO:0000259" key="6">
    <source>
        <dbReference type="PROSITE" id="PS50158"/>
    </source>
</evidence>
<evidence type="ECO:0000256" key="1">
    <source>
        <dbReference type="ARBA" id="ARBA00022723"/>
    </source>
</evidence>
<dbReference type="PANTHER" id="PTHR31973">
    <property type="entry name" value="POLYPROTEIN, PUTATIVE-RELATED"/>
    <property type="match status" value="1"/>
</dbReference>
<organism evidence="8 9">
    <name type="scientific">Rhododendron griersonianum</name>
    <dbReference type="NCBI Taxonomy" id="479676"/>
    <lineage>
        <taxon>Eukaryota</taxon>
        <taxon>Viridiplantae</taxon>
        <taxon>Streptophyta</taxon>
        <taxon>Embryophyta</taxon>
        <taxon>Tracheophyta</taxon>
        <taxon>Spermatophyta</taxon>
        <taxon>Magnoliopsida</taxon>
        <taxon>eudicotyledons</taxon>
        <taxon>Gunneridae</taxon>
        <taxon>Pentapetalae</taxon>
        <taxon>asterids</taxon>
        <taxon>Ericales</taxon>
        <taxon>Ericaceae</taxon>
        <taxon>Ericoideae</taxon>
        <taxon>Rhodoreae</taxon>
        <taxon>Rhododendron</taxon>
    </lineage>
</organism>
<evidence type="ECO:0008006" key="10">
    <source>
        <dbReference type="Google" id="ProtNLM"/>
    </source>
</evidence>
<dbReference type="Pfam" id="PF10551">
    <property type="entry name" value="MULE"/>
    <property type="match status" value="1"/>
</dbReference>
<dbReference type="EMBL" id="JACTNZ010000004">
    <property type="protein sequence ID" value="KAG5553732.1"/>
    <property type="molecule type" value="Genomic_DNA"/>
</dbReference>
<dbReference type="Proteomes" id="UP000823749">
    <property type="component" value="Chromosome 4"/>
</dbReference>
<gene>
    <name evidence="8" type="ORF">RHGRI_011573</name>
</gene>
<sequence>MGVAGGPAEGVAGLEDGADFERAGLLDGLFYEFVDELGDDEAEGEEHGLELAAEHEVGGEAAERYEDWDEGDPGEEVAKLVALLIADGEPPVDSITVKVRRSQSKLKKLDPLAPPVLHLIRQAGFGGVIDLPFISLDIGLMTALLERWRPETHSFHLRTGEWTVTLQDVEVLLGLPVDGEPIIGSSNEDWDLLCQRLLGIVPENKVDRKGGKVTMTWLREHFKGHLAAGYTEENVQQQARGYILQLIGGVLMSDHSGSQVHLAYLTLLEDLTILWAWERFPFVAPGRLGTRQRPPGSPLGARWDDHFHSPDLATHVLGYYRNYFDIQRADEVIWRPYSEELIASLPPSCRAGRAIWMAKVPLLNFSMVQMHMPDRVMRQFGYRQTIPAHCNCGLFIITIVPFQKELYGGPWYSGGTALHLSMERGITLSELQEMISNAAGLPYNFMKITYRFPSIRFPNPTYQHVALDIRDNTGVDLIFVVHGEIPGYVPILFIESMSVQACPGIVQEHLPGESSQPQHYDNETTFGDFPGQCSQYRYNYDTTSFQGQSSAEFSCHDTTFRGSASQLHDELIQEEHEGSDEERDEGSESSLEDVDAALEADGLEDDYIDGQGNTIMSHKPPCPMYTQDTWSNIIDPIFFPQLFSSKDELQCAMKKFCMARNYVVKTDKSSPNLLSYKCNNKTPCEWRLRASIKANSDMWKVKKYTGPHSCLAVNVTQDHTMLDARYMANEMTEIIGSNFSTKIKTLQLFIKKLTEGYMPSYSKTWAAKQLVISRQHGDWDLSHATLPVFLQVLEQANPGTRSLLLYKDSGLPGCATFDRLFWAFAPAIEGFKHSRPVISVDGTFLTGRYKGTLLVAVTQDAENQIMPIAFAIVEKEDRDNWGWFLTCIRHFVTKRQGLCLISDRHSGLMSWLDDDSAYDWRPPHAYHLYCFRHLGSNYHRRFGKLVGKEVKVCAMECQKKKFKAKLTRLKRFANELIYQELNLLNKKQWTFAYDGGRRYGSETTNCSESFNGVVKEARHLPIMATVMFTFYKCVEYFDDRLVQSMDTKAKGNHFRLYAKKKYDHWRENAVGHNVIVFNRAAGLFEVHTPINRTSPYKGNNKHTVDLTNKTCTCNKIQLWKIPCSHVIEVCNKMHIDPLDYFGKYWTVDTTIAMYGSLSFKPLPDQAYWPSYDGPRILPDKERLRGRGRPKVNRIRNEMDDLIEHQPPQTCSKCGQQGHNKRRCGK</sequence>
<reference evidence="8" key="1">
    <citation type="submission" date="2020-08" db="EMBL/GenBank/DDBJ databases">
        <title>Plant Genome Project.</title>
        <authorList>
            <person name="Zhang R.-G."/>
        </authorList>
    </citation>
    <scope>NUCLEOTIDE SEQUENCE</scope>
    <source>
        <strain evidence="8">WSP0</strain>
        <tissue evidence="8">Leaf</tissue>
    </source>
</reference>
<evidence type="ECO:0000313" key="9">
    <source>
        <dbReference type="Proteomes" id="UP000823749"/>
    </source>
</evidence>
<evidence type="ECO:0000256" key="4">
    <source>
        <dbReference type="PROSITE-ProRule" id="PRU00047"/>
    </source>
</evidence>
<dbReference type="Pfam" id="PF10536">
    <property type="entry name" value="PMD"/>
    <property type="match status" value="2"/>
</dbReference>
<dbReference type="AlphaFoldDB" id="A0AAV6KME6"/>
<dbReference type="InterPro" id="IPR001878">
    <property type="entry name" value="Znf_CCHC"/>
</dbReference>
<keyword evidence="9" id="KW-1185">Reference proteome</keyword>
<evidence type="ECO:0000256" key="3">
    <source>
        <dbReference type="ARBA" id="ARBA00022833"/>
    </source>
</evidence>